<dbReference type="Gene3D" id="2.40.420.20">
    <property type="match status" value="1"/>
</dbReference>
<keyword evidence="1" id="KW-0175">Coiled coil</keyword>
<keyword evidence="2" id="KW-0472">Membrane</keyword>
<evidence type="ECO:0000256" key="1">
    <source>
        <dbReference type="SAM" id="Coils"/>
    </source>
</evidence>
<dbReference type="SUPFAM" id="SSF111369">
    <property type="entry name" value="HlyD-like secretion proteins"/>
    <property type="match status" value="1"/>
</dbReference>
<keyword evidence="2" id="KW-1133">Transmembrane helix</keyword>
<organism evidence="4 5">
    <name type="scientific">Sediminimonas qiaohouensis</name>
    <dbReference type="NCBI Taxonomy" id="552061"/>
    <lineage>
        <taxon>Bacteria</taxon>
        <taxon>Pseudomonadati</taxon>
        <taxon>Pseudomonadota</taxon>
        <taxon>Alphaproteobacteria</taxon>
        <taxon>Rhodobacterales</taxon>
        <taxon>Roseobacteraceae</taxon>
        <taxon>Sediminimonas</taxon>
    </lineage>
</organism>
<dbReference type="PANTHER" id="PTHR30469:SF15">
    <property type="entry name" value="HLYD FAMILY OF SECRETION PROTEINS"/>
    <property type="match status" value="1"/>
</dbReference>
<reference evidence="4 5" key="1">
    <citation type="submission" date="2019-06" db="EMBL/GenBank/DDBJ databases">
        <title>Enrichment of Autotrophic Halophilic Microorganisms from Red Sea Brine Pool Using Microbial Electrosynthesis System.</title>
        <authorList>
            <person name="Alqahtani M.F."/>
            <person name="Bajracharya S."/>
            <person name="Katuri K.P."/>
            <person name="Ali M."/>
            <person name="Saikaly P.E."/>
        </authorList>
    </citation>
    <scope>NUCLEOTIDE SEQUENCE [LARGE SCALE GENOMIC DNA]</scope>
    <source>
        <strain evidence="4">MES6</strain>
    </source>
</reference>
<evidence type="ECO:0000313" key="4">
    <source>
        <dbReference type="EMBL" id="MTJ05119.1"/>
    </source>
</evidence>
<dbReference type="Proteomes" id="UP000483078">
    <property type="component" value="Unassembled WGS sequence"/>
</dbReference>
<sequence>MARRKHSRIVIGLAIAGIVLAGLGYAFWPRPQLVDIGTAERGPMRVTIDEEGRTRVHEPYVVSTPITGRLMRVEVEAGDSVTRGDTVVARMRPTVSAALDARTREQARANVTAAEAALRLAQADLHKAQADRDLAQANLERTRKLFDRDIASQAALDASERSARAAEAALDTARASISMRVAQLDNARAQLRSFDESAEQKAGGNGDAQIIDLHAPISGRILRVMQQSETTLPAGTPVLEVGNIAEGLEVQADLLSRDAVRIAPGDAVIIDDWGGPRPLSGTVTRIAPWGFTRTSALGVEEQRVTVTIGFDGPHEDRAALGHGYRVEVRIIEWSDDDALKVPAGALFRDGEGWALFVARDGIAHKTPVEIAANNGVSAAITSGIEDGARIVMYPPAGLTDGARIAPRSAY</sequence>
<dbReference type="GO" id="GO:1990281">
    <property type="term" value="C:efflux pump complex"/>
    <property type="evidence" value="ECO:0007669"/>
    <property type="project" value="TreeGrafter"/>
</dbReference>
<dbReference type="RefSeq" id="WP_273249949.1">
    <property type="nucleotide sequence ID" value="NZ_VENJ01000014.1"/>
</dbReference>
<dbReference type="Pfam" id="PF25989">
    <property type="entry name" value="YknX_C"/>
    <property type="match status" value="1"/>
</dbReference>
<comment type="caution">
    <text evidence="4">The sequence shown here is derived from an EMBL/GenBank/DDBJ whole genome shotgun (WGS) entry which is preliminary data.</text>
</comment>
<proteinExistence type="predicted"/>
<evidence type="ECO:0000313" key="5">
    <source>
        <dbReference type="Proteomes" id="UP000483078"/>
    </source>
</evidence>
<name>A0A7C9LLW8_9RHOB</name>
<dbReference type="Gene3D" id="1.10.287.470">
    <property type="entry name" value="Helix hairpin bin"/>
    <property type="match status" value="1"/>
</dbReference>
<feature type="transmembrane region" description="Helical" evidence="2">
    <location>
        <begin position="9"/>
        <end position="28"/>
    </location>
</feature>
<dbReference type="AlphaFoldDB" id="A0A7C9LLW8"/>
<dbReference type="PANTHER" id="PTHR30469">
    <property type="entry name" value="MULTIDRUG RESISTANCE PROTEIN MDTA"/>
    <property type="match status" value="1"/>
</dbReference>
<dbReference type="InterPro" id="IPR058637">
    <property type="entry name" value="YknX-like_C"/>
</dbReference>
<dbReference type="EMBL" id="VENJ01000014">
    <property type="protein sequence ID" value="MTJ05119.1"/>
    <property type="molecule type" value="Genomic_DNA"/>
</dbReference>
<dbReference type="GO" id="GO:0015562">
    <property type="term" value="F:efflux transmembrane transporter activity"/>
    <property type="evidence" value="ECO:0007669"/>
    <property type="project" value="TreeGrafter"/>
</dbReference>
<evidence type="ECO:0000256" key="2">
    <source>
        <dbReference type="SAM" id="Phobius"/>
    </source>
</evidence>
<accession>A0A7C9LLW8</accession>
<feature type="coiled-coil region" evidence="1">
    <location>
        <begin position="104"/>
        <end position="176"/>
    </location>
</feature>
<evidence type="ECO:0000259" key="3">
    <source>
        <dbReference type="Pfam" id="PF25989"/>
    </source>
</evidence>
<feature type="domain" description="YknX-like C-terminal permuted SH3-like" evidence="3">
    <location>
        <begin position="338"/>
        <end position="404"/>
    </location>
</feature>
<protein>
    <submittedName>
        <fullName evidence="4">HlyD family efflux transporter periplasmic adaptor subunit</fullName>
    </submittedName>
</protein>
<gene>
    <name evidence="4" type="ORF">FH759_10575</name>
</gene>
<dbReference type="Gene3D" id="2.40.50.100">
    <property type="match status" value="1"/>
</dbReference>
<keyword evidence="2" id="KW-0812">Transmembrane</keyword>